<sequence>MNLDLSPINMSCDSKANKGQIKRLACYFQDYAWGKKGPTSMVYELLDENIKNKVKQDSNFAELWMGTHPNLPSMVQDESTLKSLKELILDSPDINLGKPIRENFGDDLPFLFKVLSVNKALSIQAHPDKTLAEILHTKRPDIYKDGNHKPEMAVALTQFEALCGFRPLSEIYEFIKALPEFQELLERNGDKVDFNVTDELVLRKIFHNLMTSPEELVKQQLGKLFQRLEAKPDILRPDISELAFRLHNQYPGDVGIFCSFMLNFVVLSPGQAIFLGANEPHAYLKGDCIECMATSDNVIRAGLTPKFKDVEVLTSMLTYNCDPIAEKIFSGVPMPGSPYSLLYDPPIPEFSVISIRIPDPGLSQECKISNGPGILLVTSAPPSSLLVGNDEQYMLSKGNVFFIPPNTKFSMTFGHVPSVSPLQAFFAYCSL</sequence>
<keyword evidence="2" id="KW-1185">Reference proteome</keyword>
<gene>
    <name evidence="1" type="primary">PMI1_4</name>
    <name evidence="1" type="ORF">DSO57_1036381</name>
</gene>
<dbReference type="EC" id="5.3.1.8" evidence="1"/>
<accession>A0ACC2UJW0</accession>
<keyword evidence="1" id="KW-0413">Isomerase</keyword>
<organism evidence="1 2">
    <name type="scientific">Entomophthora muscae</name>
    <dbReference type="NCBI Taxonomy" id="34485"/>
    <lineage>
        <taxon>Eukaryota</taxon>
        <taxon>Fungi</taxon>
        <taxon>Fungi incertae sedis</taxon>
        <taxon>Zoopagomycota</taxon>
        <taxon>Entomophthoromycotina</taxon>
        <taxon>Entomophthoromycetes</taxon>
        <taxon>Entomophthorales</taxon>
        <taxon>Entomophthoraceae</taxon>
        <taxon>Entomophthora</taxon>
    </lineage>
</organism>
<protein>
    <submittedName>
        <fullName evidence="1">Mannose-6-phosphate isomerase</fullName>
        <ecNumber evidence="1">5.3.1.8</ecNumber>
    </submittedName>
</protein>
<dbReference type="Proteomes" id="UP001165960">
    <property type="component" value="Unassembled WGS sequence"/>
</dbReference>
<reference evidence="1" key="1">
    <citation type="submission" date="2022-04" db="EMBL/GenBank/DDBJ databases">
        <title>Genome of the entomopathogenic fungus Entomophthora muscae.</title>
        <authorList>
            <person name="Elya C."/>
            <person name="Lovett B.R."/>
            <person name="Lee E."/>
            <person name="Macias A.M."/>
            <person name="Hajek A.E."/>
            <person name="De Bivort B.L."/>
            <person name="Kasson M.T."/>
            <person name="De Fine Licht H.H."/>
            <person name="Stajich J.E."/>
        </authorList>
    </citation>
    <scope>NUCLEOTIDE SEQUENCE</scope>
    <source>
        <strain evidence="1">Berkeley</strain>
    </source>
</reference>
<name>A0ACC2UJW0_9FUNG</name>
<comment type="caution">
    <text evidence="1">The sequence shown here is derived from an EMBL/GenBank/DDBJ whole genome shotgun (WGS) entry which is preliminary data.</text>
</comment>
<dbReference type="EMBL" id="QTSX02000348">
    <property type="protein sequence ID" value="KAJ9087123.1"/>
    <property type="molecule type" value="Genomic_DNA"/>
</dbReference>
<evidence type="ECO:0000313" key="1">
    <source>
        <dbReference type="EMBL" id="KAJ9087123.1"/>
    </source>
</evidence>
<proteinExistence type="predicted"/>
<evidence type="ECO:0000313" key="2">
    <source>
        <dbReference type="Proteomes" id="UP001165960"/>
    </source>
</evidence>